<evidence type="ECO:0000256" key="5">
    <source>
        <dbReference type="SAM" id="Phobius"/>
    </source>
</evidence>
<evidence type="ECO:0000256" key="3">
    <source>
        <dbReference type="ARBA" id="ARBA00022989"/>
    </source>
</evidence>
<keyword evidence="3 5" id="KW-1133">Transmembrane helix</keyword>
<feature type="transmembrane region" description="Helical" evidence="5">
    <location>
        <begin position="470"/>
        <end position="496"/>
    </location>
</feature>
<accession>A0AA85JJ02</accession>
<keyword evidence="4 5" id="KW-0472">Membrane</keyword>
<feature type="transmembrane region" description="Helical" evidence="5">
    <location>
        <begin position="85"/>
        <end position="102"/>
    </location>
</feature>
<comment type="subcellular location">
    <subcellularLocation>
        <location evidence="1">Membrane</location>
        <topology evidence="1">Multi-pass membrane protein</topology>
    </subcellularLocation>
</comment>
<feature type="transmembrane region" description="Helical" evidence="5">
    <location>
        <begin position="109"/>
        <end position="131"/>
    </location>
</feature>
<evidence type="ECO:0000256" key="2">
    <source>
        <dbReference type="ARBA" id="ARBA00022692"/>
    </source>
</evidence>
<dbReference type="GO" id="GO:0016020">
    <property type="term" value="C:membrane"/>
    <property type="evidence" value="ECO:0007669"/>
    <property type="project" value="UniProtKB-SubCell"/>
</dbReference>
<evidence type="ECO:0000313" key="7">
    <source>
        <dbReference type="WBParaSite" id="TREG1_23380.1"/>
    </source>
</evidence>
<dbReference type="Gene3D" id="1.20.1250.20">
    <property type="entry name" value="MFS general substrate transporter like domains"/>
    <property type="match status" value="1"/>
</dbReference>
<feature type="transmembrane region" description="Helical" evidence="5">
    <location>
        <begin position="403"/>
        <end position="420"/>
    </location>
</feature>
<feature type="transmembrane region" description="Helical" evidence="5">
    <location>
        <begin position="346"/>
        <end position="369"/>
    </location>
</feature>
<reference evidence="7" key="2">
    <citation type="submission" date="2023-11" db="UniProtKB">
        <authorList>
            <consortium name="WormBaseParasite"/>
        </authorList>
    </citation>
    <scope>IDENTIFICATION</scope>
</reference>
<sequence length="539" mass="59810">MNNRLANQNVRVLVTLALISTILSTAVEICLFVSEQYVLYRCFEEKGFSYGQLFEDDNDTISYEDFHKMQEAHQKISWIESVSNFVRMSFGMITVMIIGYISDKFGRKVALNLMVFGEALHIGFTGLIVLLQLNPWLVIFPGLFEGVFGGGLISIIAQVAACLADITKLPGYSTEDLRNLRPGELARLKRKRWLLFTIYDGLASFSFAAGSGFGGLLVHRLGFNVAIIICIILFIASAVGVSFHPETHPDVVRRKLASIQSNVDNKEDSVMDIDDDQRSIDFEMDDLITKIKEKFSGMLQAVDTSSPVLKVAMGLFFAVSVTIMVDLQYIHIYLMGPPFYWNAQTVGLYAGVSDALSSCLSIAFTILIFNWEHNREVEPSNKDKTIEIVEDEDVHLTTSEIRILFIITSIIFAGLSFMFVNKIMMGVAFMFALPTANHIIYGASALRLVKNALIPQIRAIISLVTSKGKQGFVLSLSAFISRVGYLISLTLFPLIYGATVTIFPGTVFFVCATMVLCTMIFAITLPRGLKQIQANGGVK</sequence>
<feature type="transmembrane region" description="Helical" evidence="5">
    <location>
        <begin position="12"/>
        <end position="34"/>
    </location>
</feature>
<evidence type="ECO:0000313" key="6">
    <source>
        <dbReference type="Proteomes" id="UP000050795"/>
    </source>
</evidence>
<organism evidence="6 7">
    <name type="scientific">Trichobilharzia regenti</name>
    <name type="common">Nasal bird schistosome</name>
    <dbReference type="NCBI Taxonomy" id="157069"/>
    <lineage>
        <taxon>Eukaryota</taxon>
        <taxon>Metazoa</taxon>
        <taxon>Spiralia</taxon>
        <taxon>Lophotrochozoa</taxon>
        <taxon>Platyhelminthes</taxon>
        <taxon>Trematoda</taxon>
        <taxon>Digenea</taxon>
        <taxon>Strigeidida</taxon>
        <taxon>Schistosomatoidea</taxon>
        <taxon>Schistosomatidae</taxon>
        <taxon>Trichobilharzia</taxon>
    </lineage>
</organism>
<feature type="transmembrane region" description="Helical" evidence="5">
    <location>
        <begin position="223"/>
        <end position="244"/>
    </location>
</feature>
<dbReference type="GO" id="GO:0022857">
    <property type="term" value="F:transmembrane transporter activity"/>
    <property type="evidence" value="ECO:0007669"/>
    <property type="project" value="TreeGrafter"/>
</dbReference>
<dbReference type="AlphaFoldDB" id="A0AA85JJ02"/>
<dbReference type="Proteomes" id="UP000050795">
    <property type="component" value="Unassembled WGS sequence"/>
</dbReference>
<feature type="transmembrane region" description="Helical" evidence="5">
    <location>
        <begin position="308"/>
        <end position="334"/>
    </location>
</feature>
<reference evidence="6" key="1">
    <citation type="submission" date="2022-06" db="EMBL/GenBank/DDBJ databases">
        <authorList>
            <person name="Berger JAMES D."/>
            <person name="Berger JAMES D."/>
        </authorList>
    </citation>
    <scope>NUCLEOTIDE SEQUENCE [LARGE SCALE GENOMIC DNA]</scope>
</reference>
<proteinExistence type="predicted"/>
<evidence type="ECO:0000256" key="4">
    <source>
        <dbReference type="ARBA" id="ARBA00023136"/>
    </source>
</evidence>
<dbReference type="PANTHER" id="PTHR23507:SF1">
    <property type="entry name" value="FI18259P1-RELATED"/>
    <property type="match status" value="1"/>
</dbReference>
<feature type="transmembrane region" description="Helical" evidence="5">
    <location>
        <begin position="426"/>
        <end position="449"/>
    </location>
</feature>
<feature type="transmembrane region" description="Helical" evidence="5">
    <location>
        <begin position="502"/>
        <end position="525"/>
    </location>
</feature>
<name>A0AA85JJ02_TRIRE</name>
<keyword evidence="2 5" id="KW-0812">Transmembrane</keyword>
<evidence type="ECO:0000256" key="1">
    <source>
        <dbReference type="ARBA" id="ARBA00004141"/>
    </source>
</evidence>
<dbReference type="InterPro" id="IPR036259">
    <property type="entry name" value="MFS_trans_sf"/>
</dbReference>
<keyword evidence="6" id="KW-1185">Reference proteome</keyword>
<protein>
    <submittedName>
        <fullName evidence="7">Uncharacterized protein</fullName>
    </submittedName>
</protein>
<dbReference type="PANTHER" id="PTHR23507">
    <property type="entry name" value="ZGC:174356"/>
    <property type="match status" value="1"/>
</dbReference>
<dbReference type="SUPFAM" id="SSF103473">
    <property type="entry name" value="MFS general substrate transporter"/>
    <property type="match status" value="1"/>
</dbReference>
<dbReference type="WBParaSite" id="TREG1_23380.1">
    <property type="protein sequence ID" value="TREG1_23380.1"/>
    <property type="gene ID" value="TREG1_23380"/>
</dbReference>
<feature type="transmembrane region" description="Helical" evidence="5">
    <location>
        <begin position="193"/>
        <end position="217"/>
    </location>
</feature>